<dbReference type="RefSeq" id="XP_060295022.1">
    <property type="nucleotide sequence ID" value="XM_060436061.1"/>
</dbReference>
<comment type="caution">
    <text evidence="2">The sequence shown here is derived from an EMBL/GenBank/DDBJ whole genome shotgun (WGS) entry which is preliminary data.</text>
</comment>
<feature type="non-terminal residue" evidence="2">
    <location>
        <position position="1"/>
    </location>
</feature>
<sequence>PTGAVLRINENLERVLVGVVRHCSTGYLWADQICINQADTAERNHQVQIMGQIYR</sequence>
<name>A0AA40AD35_9PEZI</name>
<feature type="non-terminal residue" evidence="2">
    <location>
        <position position="55"/>
    </location>
</feature>
<evidence type="ECO:0000313" key="2">
    <source>
        <dbReference type="EMBL" id="KAK0713699.1"/>
    </source>
</evidence>
<proteinExistence type="predicted"/>
<reference evidence="2" key="1">
    <citation type="submission" date="2023-06" db="EMBL/GenBank/DDBJ databases">
        <title>Genome-scale phylogeny and comparative genomics of the fungal order Sordariales.</title>
        <authorList>
            <consortium name="Lawrence Berkeley National Laboratory"/>
            <person name="Hensen N."/>
            <person name="Bonometti L."/>
            <person name="Westerberg I."/>
            <person name="Brannstrom I.O."/>
            <person name="Guillou S."/>
            <person name="Cros-Aarteil S."/>
            <person name="Calhoun S."/>
            <person name="Haridas S."/>
            <person name="Kuo A."/>
            <person name="Mondo S."/>
            <person name="Pangilinan J."/>
            <person name="Riley R."/>
            <person name="LaButti K."/>
            <person name="Andreopoulos B."/>
            <person name="Lipzen A."/>
            <person name="Chen C."/>
            <person name="Yanf M."/>
            <person name="Daum C."/>
            <person name="Ng V."/>
            <person name="Clum A."/>
            <person name="Steindorff A."/>
            <person name="Ohm R."/>
            <person name="Martin F."/>
            <person name="Silar P."/>
            <person name="Natvig D."/>
            <person name="Lalanne C."/>
            <person name="Gautier V."/>
            <person name="Ament-velasquez S.L."/>
            <person name="Kruys A."/>
            <person name="Hutchinson M.I."/>
            <person name="Powell A.J."/>
            <person name="Barry K."/>
            <person name="Miller A.N."/>
            <person name="Grigoriev I.V."/>
            <person name="Debuchy R."/>
            <person name="Gladieux P."/>
            <person name="Thoren M.H."/>
            <person name="Johannesson H."/>
        </authorList>
    </citation>
    <scope>NUCLEOTIDE SEQUENCE</scope>
    <source>
        <strain evidence="2">SMH2392-1A</strain>
    </source>
</reference>
<dbReference type="GeneID" id="85319331"/>
<keyword evidence="3" id="KW-1185">Reference proteome</keyword>
<dbReference type="Pfam" id="PF06985">
    <property type="entry name" value="HET"/>
    <property type="match status" value="1"/>
</dbReference>
<dbReference type="PANTHER" id="PTHR24148">
    <property type="entry name" value="ANKYRIN REPEAT DOMAIN-CONTAINING PROTEIN 39 HOMOLOG-RELATED"/>
    <property type="match status" value="1"/>
</dbReference>
<dbReference type="InterPro" id="IPR010730">
    <property type="entry name" value="HET"/>
</dbReference>
<gene>
    <name evidence="2" type="ORF">B0T26DRAFT_620169</name>
</gene>
<dbReference type="Proteomes" id="UP001172101">
    <property type="component" value="Unassembled WGS sequence"/>
</dbReference>
<organism evidence="2 3">
    <name type="scientific">Lasiosphaeria miniovina</name>
    <dbReference type="NCBI Taxonomy" id="1954250"/>
    <lineage>
        <taxon>Eukaryota</taxon>
        <taxon>Fungi</taxon>
        <taxon>Dikarya</taxon>
        <taxon>Ascomycota</taxon>
        <taxon>Pezizomycotina</taxon>
        <taxon>Sordariomycetes</taxon>
        <taxon>Sordariomycetidae</taxon>
        <taxon>Sordariales</taxon>
        <taxon>Lasiosphaeriaceae</taxon>
        <taxon>Lasiosphaeria</taxon>
    </lineage>
</organism>
<feature type="domain" description="Heterokaryon incompatibility" evidence="1">
    <location>
        <begin position="5"/>
        <end position="55"/>
    </location>
</feature>
<dbReference type="PANTHER" id="PTHR24148:SF64">
    <property type="entry name" value="HETEROKARYON INCOMPATIBILITY DOMAIN-CONTAINING PROTEIN"/>
    <property type="match status" value="1"/>
</dbReference>
<dbReference type="EMBL" id="JAUIRO010000005">
    <property type="protein sequence ID" value="KAK0713699.1"/>
    <property type="molecule type" value="Genomic_DNA"/>
</dbReference>
<accession>A0AA40AD35</accession>
<evidence type="ECO:0000313" key="3">
    <source>
        <dbReference type="Proteomes" id="UP001172101"/>
    </source>
</evidence>
<evidence type="ECO:0000259" key="1">
    <source>
        <dbReference type="Pfam" id="PF06985"/>
    </source>
</evidence>
<dbReference type="AlphaFoldDB" id="A0AA40AD35"/>
<protein>
    <recommendedName>
        <fullName evidence="1">Heterokaryon incompatibility domain-containing protein</fullName>
    </recommendedName>
</protein>
<dbReference type="InterPro" id="IPR052895">
    <property type="entry name" value="HetReg/Transcr_Mod"/>
</dbReference>